<feature type="non-terminal residue" evidence="1">
    <location>
        <position position="32"/>
    </location>
</feature>
<reference evidence="1" key="1">
    <citation type="submission" date="2018-05" db="EMBL/GenBank/DDBJ databases">
        <authorList>
            <person name="Lanie J.A."/>
            <person name="Ng W.-L."/>
            <person name="Kazmierczak K.M."/>
            <person name="Andrzejewski T.M."/>
            <person name="Davidsen T.M."/>
            <person name="Wayne K.J."/>
            <person name="Tettelin H."/>
            <person name="Glass J.I."/>
            <person name="Rusch D."/>
            <person name="Podicherti R."/>
            <person name="Tsui H.-C.T."/>
            <person name="Winkler M.E."/>
        </authorList>
    </citation>
    <scope>NUCLEOTIDE SEQUENCE</scope>
</reference>
<protein>
    <submittedName>
        <fullName evidence="1">Uncharacterized protein</fullName>
    </submittedName>
</protein>
<gene>
    <name evidence="1" type="ORF">METZ01_LOCUS190492</name>
</gene>
<sequence>MVADSLTVEPSQLWTLPLDVKSIRNDYPIFQK</sequence>
<proteinExistence type="predicted"/>
<accession>A0A382DGX2</accession>
<dbReference type="EMBL" id="UINC01039321">
    <property type="protein sequence ID" value="SVB37638.1"/>
    <property type="molecule type" value="Genomic_DNA"/>
</dbReference>
<name>A0A382DGX2_9ZZZZ</name>
<organism evidence="1">
    <name type="scientific">marine metagenome</name>
    <dbReference type="NCBI Taxonomy" id="408172"/>
    <lineage>
        <taxon>unclassified sequences</taxon>
        <taxon>metagenomes</taxon>
        <taxon>ecological metagenomes</taxon>
    </lineage>
</organism>
<dbReference type="AlphaFoldDB" id="A0A382DGX2"/>
<evidence type="ECO:0000313" key="1">
    <source>
        <dbReference type="EMBL" id="SVB37638.1"/>
    </source>
</evidence>